<dbReference type="GO" id="GO:0032440">
    <property type="term" value="F:2-alkenal reductase [NAD(P)H] activity"/>
    <property type="evidence" value="ECO:0007669"/>
    <property type="project" value="UniProtKB-EC"/>
</dbReference>
<evidence type="ECO:0000313" key="5">
    <source>
        <dbReference type="Proteomes" id="UP000031512"/>
    </source>
</evidence>
<dbReference type="Gene3D" id="3.90.640.10">
    <property type="entry name" value="Actin, Chain A, domain 4"/>
    <property type="match status" value="1"/>
</dbReference>
<dbReference type="GO" id="GO:0005634">
    <property type="term" value="C:nucleus"/>
    <property type="evidence" value="ECO:0007669"/>
    <property type="project" value="TreeGrafter"/>
</dbReference>
<feature type="compositionally biased region" description="Polar residues" evidence="3">
    <location>
        <begin position="754"/>
        <end position="763"/>
    </location>
</feature>
<dbReference type="SUPFAM" id="SSF100934">
    <property type="entry name" value="Heat shock protein 70kD (HSP70), C-terminal subdomain"/>
    <property type="match status" value="1"/>
</dbReference>
<protein>
    <submittedName>
        <fullName evidence="4">DnaK family member protein</fullName>
        <ecNumber evidence="4">1.3.1.74</ecNumber>
    </submittedName>
</protein>
<dbReference type="Gene3D" id="3.30.30.30">
    <property type="match status" value="1"/>
</dbReference>
<dbReference type="InterPro" id="IPR013126">
    <property type="entry name" value="Hsp_70_fam"/>
</dbReference>
<dbReference type="PROSITE" id="PS01036">
    <property type="entry name" value="HSP70_3"/>
    <property type="match status" value="1"/>
</dbReference>
<dbReference type="Proteomes" id="UP000031512">
    <property type="component" value="Chromosome 1"/>
</dbReference>
<gene>
    <name evidence="4" type="ORF">BEWA_019510</name>
</gene>
<dbReference type="InterPro" id="IPR018181">
    <property type="entry name" value="Heat_shock_70_CS"/>
</dbReference>
<sequence length="763" mass="84414">MPVIGVDIGSSTSTVATISKGAIDIVLNDVSQRYTPTCLSYAPLQRLFGDQSQSQIVSNFKNSCRGFMSMLGVKLRGQDRAGEFSVTELDEFFSSTPLKLDDNGVLSYQIANGSSVSTKSTLSALIGYISFLTEMSDSYTGALCREAVFSYPSWFSELQKNYLSTCARAAGLNCLKVISEGTAMALDYGMYRLKQLSDEAATTVALVMIGHSHATLTIVDFFASHCVVLSEVSDKYIGGRTIDYILMSHMASEFSKKYKIDPLSNVKTKLKVEAVALKAKRVLSANSEASYSAECLMEDYDLAGTIKRDEFEKLCESEFLPRLTTMLNEGIKLSGRSVDSISAVEIAGGITRIPCVQAIISGVFNKPLSKTLNADECIARGCVLEAAISSKHYMVRQYKVVEQLSRPLTICCLPGLGDHTEKDLVTAKCYEVAPAGSKKSDVFSIRLEAGLPCTIFASLDDPRDPSGVHALGSFRLNATSKEGGEDEGLAIKCGFDEFGSFYLLSESCEVAVFPAHTLDLDTLSALEKEESKKDKTEVQRLKTLNDFETFIYSVRDKMQDTHKDFVEPKNVEKIAGAVNHWQDWLYSNSGASQEVLQEGFDKVSEEWKSVEHLYNVYTEKELELETFYKKLQNYYNFCCDDKSPRWGDATAEERLSFAKRLIDLDSSIREAHEKEVSQPKYLSPLFTMAQVEIQLKIIADDIEKFCNDKKKVAEVPKEDPPTQEADPKEFTQDQEAPADASANNPDQAPDESNADITSEPTEK</sequence>
<keyword evidence="2" id="KW-0067">ATP-binding</keyword>
<dbReference type="OrthoDB" id="434160at2759"/>
<feature type="compositionally biased region" description="Basic and acidic residues" evidence="3">
    <location>
        <begin position="712"/>
        <end position="731"/>
    </location>
</feature>
<keyword evidence="4" id="KW-0560">Oxidoreductase</keyword>
<dbReference type="AlphaFoldDB" id="L0AVQ2"/>
<dbReference type="Gene3D" id="1.20.1270.10">
    <property type="match status" value="1"/>
</dbReference>
<dbReference type="Pfam" id="PF00012">
    <property type="entry name" value="HSP70"/>
    <property type="match status" value="1"/>
</dbReference>
<dbReference type="VEuPathDB" id="PiroplasmaDB:BEWA_019510"/>
<evidence type="ECO:0000256" key="3">
    <source>
        <dbReference type="SAM" id="MobiDB-lite"/>
    </source>
</evidence>
<dbReference type="GO" id="GO:0005829">
    <property type="term" value="C:cytosol"/>
    <property type="evidence" value="ECO:0007669"/>
    <property type="project" value="TreeGrafter"/>
</dbReference>
<dbReference type="EMBL" id="CP001669">
    <property type="protein sequence ID" value="AFZ79106.1"/>
    <property type="molecule type" value="Genomic_DNA"/>
</dbReference>
<dbReference type="EC" id="1.3.1.74" evidence="4"/>
<dbReference type="PANTHER" id="PTHR45639">
    <property type="entry name" value="HSC70CB, ISOFORM G-RELATED"/>
    <property type="match status" value="1"/>
</dbReference>
<feature type="region of interest" description="Disordered" evidence="3">
    <location>
        <begin position="712"/>
        <end position="763"/>
    </location>
</feature>
<dbReference type="KEGG" id="beq:BEWA_019510"/>
<dbReference type="STRING" id="1537102.L0AVQ2"/>
<dbReference type="Gene3D" id="3.30.420.40">
    <property type="match status" value="2"/>
</dbReference>
<organism evidence="4 5">
    <name type="scientific">Theileria equi strain WA</name>
    <dbReference type="NCBI Taxonomy" id="1537102"/>
    <lineage>
        <taxon>Eukaryota</taxon>
        <taxon>Sar</taxon>
        <taxon>Alveolata</taxon>
        <taxon>Apicomplexa</taxon>
        <taxon>Aconoidasida</taxon>
        <taxon>Piroplasmida</taxon>
        <taxon>Theileriidae</taxon>
        <taxon>Theileria</taxon>
    </lineage>
</organism>
<dbReference type="SUPFAM" id="SSF53067">
    <property type="entry name" value="Actin-like ATPase domain"/>
    <property type="match status" value="2"/>
</dbReference>
<dbReference type="PANTHER" id="PTHR45639:SF4">
    <property type="entry name" value="HSC70CB, ISOFORM G"/>
    <property type="match status" value="1"/>
</dbReference>
<dbReference type="GO" id="GO:0005524">
    <property type="term" value="F:ATP binding"/>
    <property type="evidence" value="ECO:0007669"/>
    <property type="project" value="UniProtKB-KW"/>
</dbReference>
<dbReference type="GO" id="GO:0140662">
    <property type="term" value="F:ATP-dependent protein folding chaperone"/>
    <property type="evidence" value="ECO:0007669"/>
    <property type="project" value="InterPro"/>
</dbReference>
<keyword evidence="1" id="KW-0547">Nucleotide-binding</keyword>
<dbReference type="InterPro" id="IPR043129">
    <property type="entry name" value="ATPase_NBD"/>
</dbReference>
<evidence type="ECO:0000313" key="4">
    <source>
        <dbReference type="EMBL" id="AFZ79106.1"/>
    </source>
</evidence>
<dbReference type="FunFam" id="3.90.640.10:FF:000004">
    <property type="entry name" value="Heat shock 70 kDa protein 4"/>
    <property type="match status" value="1"/>
</dbReference>
<proteinExistence type="predicted"/>
<dbReference type="RefSeq" id="XP_004828772.1">
    <property type="nucleotide sequence ID" value="XM_004828715.1"/>
</dbReference>
<evidence type="ECO:0000256" key="1">
    <source>
        <dbReference type="ARBA" id="ARBA00022741"/>
    </source>
</evidence>
<accession>L0AVQ2</accession>
<dbReference type="GeneID" id="15803292"/>
<dbReference type="InterPro" id="IPR029048">
    <property type="entry name" value="HSP70_C_sf"/>
</dbReference>
<name>L0AVQ2_THEEQ</name>
<dbReference type="PRINTS" id="PR00301">
    <property type="entry name" value="HEATSHOCK70"/>
</dbReference>
<reference evidence="4 5" key="1">
    <citation type="journal article" date="2012" name="BMC Genomics">
        <title>Comparative genomic analysis and phylogenetic position of Theileria equi.</title>
        <authorList>
            <person name="Kappmeyer L.S."/>
            <person name="Thiagarajan M."/>
            <person name="Herndon D.R."/>
            <person name="Ramsay J.D."/>
            <person name="Caler E."/>
            <person name="Djikeng A."/>
            <person name="Gillespie J.J."/>
            <person name="Lau A.O."/>
            <person name="Roalson E.H."/>
            <person name="Silva J.C."/>
            <person name="Silva M.G."/>
            <person name="Suarez C.E."/>
            <person name="Ueti M.W."/>
            <person name="Nene V.M."/>
            <person name="Mealey R.H."/>
            <person name="Knowles D.P."/>
            <person name="Brayton K.A."/>
        </authorList>
    </citation>
    <scope>NUCLEOTIDE SEQUENCE [LARGE SCALE GENOMIC DNA]</scope>
    <source>
        <strain evidence="4 5">WA</strain>
    </source>
</reference>
<keyword evidence="5" id="KW-1185">Reference proteome</keyword>
<evidence type="ECO:0000256" key="2">
    <source>
        <dbReference type="ARBA" id="ARBA00022840"/>
    </source>
</evidence>
<dbReference type="eggNOG" id="KOG0103">
    <property type="taxonomic scope" value="Eukaryota"/>
</dbReference>